<dbReference type="Proteomes" id="UP001174909">
    <property type="component" value="Unassembled WGS sequence"/>
</dbReference>
<feature type="compositionally biased region" description="Basic and acidic residues" evidence="1">
    <location>
        <begin position="27"/>
        <end position="44"/>
    </location>
</feature>
<dbReference type="Gene3D" id="1.10.533.10">
    <property type="entry name" value="Death Domain, Fas"/>
    <property type="match status" value="1"/>
</dbReference>
<feature type="region of interest" description="Disordered" evidence="1">
    <location>
        <begin position="353"/>
        <end position="405"/>
    </location>
</feature>
<dbReference type="AlphaFoldDB" id="A0AA35S278"/>
<sequence length="509" mass="56372">MLLDKVSELVEFMFELREPEEGDESCGETKPEEKHTPDVGEKTTEPLGTPSDASNPSEPVSDIPSESSEVPSAAGEESSETSSNTAASTPENHSPEKELFSGGEAEMYLLPPGWQEFMKFGRITKQFLEDRRFSSHYKEGVFSCDDLIHLLEELLVFARLWNEEGPETWFMPSVLRHISASDMHKRCSSAGALVVDFPDCGPQSGVFCSLMSHVLSPENHSPYSWKLHLSSQEPSCLYRDCIQFEVPKYPGSVTFVDCYEYFEVHVFTSKTWEKELWGHVQKAVFGGIETVDETLGYSSNKPRPAIVCPRAHTDRPHPAYIQDKEWICTSDTNQFGDLTTQFLWNQTTCESSQESSTASIPTPSASGDETSTPEQRTPGVSDSSTASSVPLVNQAPSSSPPTPVESQLGIKDLFTVCSELVGVAHKWKKVGLALRLDPDLLDRIEAEKNDVEDNLSDTLKEWLKKSYDTESFGDPSWKLLVDAVAHPVGGKDRALAMEIAAKYNAPAPQ</sequence>
<feature type="compositionally biased region" description="Low complexity" evidence="1">
    <location>
        <begin position="71"/>
        <end position="92"/>
    </location>
</feature>
<feature type="region of interest" description="Disordered" evidence="1">
    <location>
        <begin position="14"/>
        <end position="98"/>
    </location>
</feature>
<evidence type="ECO:0000256" key="1">
    <source>
        <dbReference type="SAM" id="MobiDB-lite"/>
    </source>
</evidence>
<accession>A0AA35S278</accession>
<evidence type="ECO:0008006" key="4">
    <source>
        <dbReference type="Google" id="ProtNLM"/>
    </source>
</evidence>
<feature type="compositionally biased region" description="Low complexity" evidence="1">
    <location>
        <begin position="353"/>
        <end position="366"/>
    </location>
</feature>
<protein>
    <recommendedName>
        <fullName evidence="4">Death domain-containing protein</fullName>
    </recommendedName>
</protein>
<organism evidence="2 3">
    <name type="scientific">Geodia barretti</name>
    <name type="common">Barrett's horny sponge</name>
    <dbReference type="NCBI Taxonomy" id="519541"/>
    <lineage>
        <taxon>Eukaryota</taxon>
        <taxon>Metazoa</taxon>
        <taxon>Porifera</taxon>
        <taxon>Demospongiae</taxon>
        <taxon>Heteroscleromorpha</taxon>
        <taxon>Tetractinellida</taxon>
        <taxon>Astrophorina</taxon>
        <taxon>Geodiidae</taxon>
        <taxon>Geodia</taxon>
    </lineage>
</organism>
<comment type="caution">
    <text evidence="2">The sequence shown here is derived from an EMBL/GenBank/DDBJ whole genome shotgun (WGS) entry which is preliminary data.</text>
</comment>
<evidence type="ECO:0000313" key="3">
    <source>
        <dbReference type="Proteomes" id="UP001174909"/>
    </source>
</evidence>
<reference evidence="2" key="1">
    <citation type="submission" date="2023-03" db="EMBL/GenBank/DDBJ databases">
        <authorList>
            <person name="Steffen K."/>
            <person name="Cardenas P."/>
        </authorList>
    </citation>
    <scope>NUCLEOTIDE SEQUENCE</scope>
</reference>
<dbReference type="InterPro" id="IPR011029">
    <property type="entry name" value="DEATH-like_dom_sf"/>
</dbReference>
<feature type="compositionally biased region" description="Polar residues" evidence="1">
    <location>
        <begin position="367"/>
        <end position="397"/>
    </location>
</feature>
<feature type="compositionally biased region" description="Polar residues" evidence="1">
    <location>
        <begin position="51"/>
        <end position="70"/>
    </location>
</feature>
<name>A0AA35S278_GEOBA</name>
<keyword evidence="3" id="KW-1185">Reference proteome</keyword>
<gene>
    <name evidence="2" type="ORF">GBAR_LOCUS12998</name>
</gene>
<dbReference type="EMBL" id="CASHTH010001937">
    <property type="protein sequence ID" value="CAI8022085.1"/>
    <property type="molecule type" value="Genomic_DNA"/>
</dbReference>
<proteinExistence type="predicted"/>
<evidence type="ECO:0000313" key="2">
    <source>
        <dbReference type="EMBL" id="CAI8022085.1"/>
    </source>
</evidence>